<evidence type="ECO:0000256" key="1">
    <source>
        <dbReference type="SAM" id="MobiDB-lite"/>
    </source>
</evidence>
<dbReference type="AlphaFoldDB" id="A0A5B0QWP1"/>
<dbReference type="Proteomes" id="UP000324748">
    <property type="component" value="Unassembled WGS sequence"/>
</dbReference>
<dbReference type="EMBL" id="VSWC01000002">
    <property type="protein sequence ID" value="KAA1117678.1"/>
    <property type="molecule type" value="Genomic_DNA"/>
</dbReference>
<protein>
    <submittedName>
        <fullName evidence="3">Uncharacterized protein</fullName>
    </submittedName>
</protein>
<evidence type="ECO:0000313" key="3">
    <source>
        <dbReference type="EMBL" id="KAA1117678.1"/>
    </source>
</evidence>
<feature type="signal peptide" evidence="2">
    <location>
        <begin position="1"/>
        <end position="20"/>
    </location>
</feature>
<organism evidence="3 4">
    <name type="scientific">Puccinia graminis f. sp. tritici</name>
    <dbReference type="NCBI Taxonomy" id="56615"/>
    <lineage>
        <taxon>Eukaryota</taxon>
        <taxon>Fungi</taxon>
        <taxon>Dikarya</taxon>
        <taxon>Basidiomycota</taxon>
        <taxon>Pucciniomycotina</taxon>
        <taxon>Pucciniomycetes</taxon>
        <taxon>Pucciniales</taxon>
        <taxon>Pucciniaceae</taxon>
        <taxon>Puccinia</taxon>
    </lineage>
</organism>
<name>A0A5B0QWP1_PUCGR</name>
<dbReference type="OrthoDB" id="10665668at2759"/>
<feature type="region of interest" description="Disordered" evidence="1">
    <location>
        <begin position="47"/>
        <end position="69"/>
    </location>
</feature>
<comment type="caution">
    <text evidence="3">The sequence shown here is derived from an EMBL/GenBank/DDBJ whole genome shotgun (WGS) entry which is preliminary data.</text>
</comment>
<accession>A0A5B0QWP1</accession>
<feature type="region of interest" description="Disordered" evidence="1">
    <location>
        <begin position="82"/>
        <end position="113"/>
    </location>
</feature>
<reference evidence="3 4" key="1">
    <citation type="submission" date="2019-05" db="EMBL/GenBank/DDBJ databases">
        <title>Emergence of the Ug99 lineage of the wheat stem rust pathogen through somatic hybridization.</title>
        <authorList>
            <person name="Li F."/>
            <person name="Upadhyaya N.M."/>
            <person name="Sperschneider J."/>
            <person name="Matny O."/>
            <person name="Nguyen-Phuc H."/>
            <person name="Mago R."/>
            <person name="Raley C."/>
            <person name="Miller M.E."/>
            <person name="Silverstein K.A.T."/>
            <person name="Henningsen E."/>
            <person name="Hirsch C.D."/>
            <person name="Visser B."/>
            <person name="Pretorius Z.A."/>
            <person name="Steffenson B.J."/>
            <person name="Schwessinger B."/>
            <person name="Dodds P.N."/>
            <person name="Figueroa M."/>
        </authorList>
    </citation>
    <scope>NUCLEOTIDE SEQUENCE [LARGE SCALE GENOMIC DNA]</scope>
    <source>
        <strain evidence="3">21-0</strain>
    </source>
</reference>
<proteinExistence type="predicted"/>
<evidence type="ECO:0000313" key="4">
    <source>
        <dbReference type="Proteomes" id="UP000324748"/>
    </source>
</evidence>
<feature type="compositionally biased region" description="Basic and acidic residues" evidence="1">
    <location>
        <begin position="48"/>
        <end position="69"/>
    </location>
</feature>
<feature type="chain" id="PRO_5022686190" evidence="2">
    <location>
        <begin position="21"/>
        <end position="339"/>
    </location>
</feature>
<keyword evidence="2" id="KW-0732">Signal</keyword>
<gene>
    <name evidence="3" type="ORF">PGT21_019348</name>
</gene>
<sequence length="339" mass="38312">MLLTKILVSLQLLHYYGISAQPISSSKPLVKRAEQLYHTICPMAKSSTDAEGHLARKSGSLREAEKENVTGKIEPVDPLVQQEVSQSKEPQVDLASENNDVHMGNQNTSKSTERSDYGILDFLSSHSMVETLVEYLNNQKIEMHGIEVPGENVLNNETPKSTGDFGSGSTYSVEDLLKKLKPIYEKEAPGRYTKEDINHENIGHKIFHTLMNDQIVSEYHPKSTPNSHLNQFQKDMSAEIENANGIPSPKKRFEDFTSNLTELQRFCIWMITFKDAQVNPNKTEIKILYDALVGDSGSPTMEKDVLKAIQYLNLTYKRLGIKLFNSKKCDLTYLRKESV</sequence>
<evidence type="ECO:0000256" key="2">
    <source>
        <dbReference type="SAM" id="SignalP"/>
    </source>
</evidence>
<keyword evidence="4" id="KW-1185">Reference proteome</keyword>